<dbReference type="InterPro" id="IPR036890">
    <property type="entry name" value="HATPase_C_sf"/>
</dbReference>
<proteinExistence type="predicted"/>
<name>A0A543IJZ9_9ACTN</name>
<evidence type="ECO:0000313" key="1">
    <source>
        <dbReference type="EMBL" id="TQM70908.1"/>
    </source>
</evidence>
<organism evidence="1 2">
    <name type="scientific">Actinomadura hallensis</name>
    <dbReference type="NCBI Taxonomy" id="337895"/>
    <lineage>
        <taxon>Bacteria</taxon>
        <taxon>Bacillati</taxon>
        <taxon>Actinomycetota</taxon>
        <taxon>Actinomycetes</taxon>
        <taxon>Streptosporangiales</taxon>
        <taxon>Thermomonosporaceae</taxon>
        <taxon>Actinomadura</taxon>
    </lineage>
</organism>
<comment type="caution">
    <text evidence="1">The sequence shown here is derived from an EMBL/GenBank/DDBJ whole genome shotgun (WGS) entry which is preliminary data.</text>
</comment>
<dbReference type="InterPro" id="IPR050267">
    <property type="entry name" value="Anti-sigma-factor_SerPK"/>
</dbReference>
<dbReference type="RefSeq" id="WP_246077496.1">
    <property type="nucleotide sequence ID" value="NZ_VFPO01000001.1"/>
</dbReference>
<keyword evidence="2" id="KW-1185">Reference proteome</keyword>
<dbReference type="Proteomes" id="UP000316706">
    <property type="component" value="Unassembled WGS sequence"/>
</dbReference>
<protein>
    <submittedName>
        <fullName evidence="1">Anti-sigma regulatory factor (Ser/Thr protein kinase)</fullName>
    </submittedName>
</protein>
<dbReference type="PANTHER" id="PTHR35526:SF3">
    <property type="entry name" value="ANTI-SIGMA-F FACTOR RSBW"/>
    <property type="match status" value="1"/>
</dbReference>
<sequence length="252" mass="27666">MEVKGAWGLVTGGLCAWRLPGDESGPAAARRLVRQTMCELQLGRDVIEDGELAVSETATNALRHAGSGQGDRPPPLPELWIWARTVPSPQLIVSVFDGARTATPHTSGAGLLDEHGKGLELVRQVTADWGSGPTRSRVDTTSVPGKTVWFALPLPCDWPGLHYRVHPGTAAHHLLLNLTRRGFEGRRSTTGDGLSVLVLTGLNVWVHRRTFCWWTTPHRYLRRPLIDLQETTELLVRHLDTTPAPARSSTPR</sequence>
<evidence type="ECO:0000313" key="2">
    <source>
        <dbReference type="Proteomes" id="UP000316706"/>
    </source>
</evidence>
<dbReference type="CDD" id="cd16936">
    <property type="entry name" value="HATPase_RsbW-like"/>
    <property type="match status" value="1"/>
</dbReference>
<dbReference type="EMBL" id="VFPO01000001">
    <property type="protein sequence ID" value="TQM70908.1"/>
    <property type="molecule type" value="Genomic_DNA"/>
</dbReference>
<dbReference type="AlphaFoldDB" id="A0A543IJZ9"/>
<dbReference type="PANTHER" id="PTHR35526">
    <property type="entry name" value="ANTI-SIGMA-F FACTOR RSBW-RELATED"/>
    <property type="match status" value="1"/>
</dbReference>
<accession>A0A543IJZ9</accession>
<dbReference type="Gene3D" id="3.30.565.10">
    <property type="entry name" value="Histidine kinase-like ATPase, C-terminal domain"/>
    <property type="match status" value="1"/>
</dbReference>
<reference evidence="1 2" key="1">
    <citation type="submission" date="2019-06" db="EMBL/GenBank/DDBJ databases">
        <title>Sequencing the genomes of 1000 actinobacteria strains.</title>
        <authorList>
            <person name="Klenk H.-P."/>
        </authorList>
    </citation>
    <scope>NUCLEOTIDE SEQUENCE [LARGE SCALE GENOMIC DNA]</scope>
    <source>
        <strain evidence="1 2">DSM 45043</strain>
    </source>
</reference>
<gene>
    <name evidence="1" type="ORF">FHX41_4656</name>
</gene>